<dbReference type="EMBL" id="QZWG01000009">
    <property type="protein sequence ID" value="RZB92533.1"/>
    <property type="molecule type" value="Genomic_DNA"/>
</dbReference>
<dbReference type="AlphaFoldDB" id="A0A445J2A3"/>
<dbReference type="Pfam" id="PF12854">
    <property type="entry name" value="PPR_1"/>
    <property type="match status" value="1"/>
</dbReference>
<protein>
    <submittedName>
        <fullName evidence="3">Pentatricopeptide repeat-containing protein, mitochondrial</fullName>
    </submittedName>
</protein>
<dbReference type="PANTHER" id="PTHR47941">
    <property type="entry name" value="PENTATRICOPEPTIDE REPEAT-CONTAINING PROTEIN 3, MITOCHONDRIAL"/>
    <property type="match status" value="1"/>
</dbReference>
<dbReference type="InterPro" id="IPR002885">
    <property type="entry name" value="PPR_rpt"/>
</dbReference>
<name>A0A445J2A3_GLYSO</name>
<comment type="similarity">
    <text evidence="1">Belongs to the PPR family. P subfamily.</text>
</comment>
<dbReference type="Gene3D" id="1.25.40.10">
    <property type="entry name" value="Tetratricopeptide repeat domain"/>
    <property type="match status" value="1"/>
</dbReference>
<evidence type="ECO:0000256" key="1">
    <source>
        <dbReference type="ARBA" id="ARBA00007626"/>
    </source>
</evidence>
<sequence>MLCMHHTTPIIEFNKILDSFAKMMQCPTAASLSHRLELKGSVPSLVTLNILINCFYHMGQITFGFSLLRPKILKRSYQPNTITLNTLIKGFCLKGRVKKSLTRILVMVF</sequence>
<evidence type="ECO:0000313" key="3">
    <source>
        <dbReference type="EMBL" id="RZB92533.1"/>
    </source>
</evidence>
<comment type="caution">
    <text evidence="3">The sequence shown here is derived from an EMBL/GenBank/DDBJ whole genome shotgun (WGS) entry which is preliminary data.</text>
</comment>
<keyword evidence="2" id="KW-0677">Repeat</keyword>
<evidence type="ECO:0000256" key="2">
    <source>
        <dbReference type="ARBA" id="ARBA00022737"/>
    </source>
</evidence>
<dbReference type="Pfam" id="PF01535">
    <property type="entry name" value="PPR"/>
    <property type="match status" value="1"/>
</dbReference>
<proteinExistence type="inferred from homology"/>
<accession>A0A445J2A3</accession>
<organism evidence="3 4">
    <name type="scientific">Glycine soja</name>
    <name type="common">Wild soybean</name>
    <dbReference type="NCBI Taxonomy" id="3848"/>
    <lineage>
        <taxon>Eukaryota</taxon>
        <taxon>Viridiplantae</taxon>
        <taxon>Streptophyta</taxon>
        <taxon>Embryophyta</taxon>
        <taxon>Tracheophyta</taxon>
        <taxon>Spermatophyta</taxon>
        <taxon>Magnoliopsida</taxon>
        <taxon>eudicotyledons</taxon>
        <taxon>Gunneridae</taxon>
        <taxon>Pentapetalae</taxon>
        <taxon>rosids</taxon>
        <taxon>fabids</taxon>
        <taxon>Fabales</taxon>
        <taxon>Fabaceae</taxon>
        <taxon>Papilionoideae</taxon>
        <taxon>50 kb inversion clade</taxon>
        <taxon>NPAAA clade</taxon>
        <taxon>indigoferoid/millettioid clade</taxon>
        <taxon>Phaseoleae</taxon>
        <taxon>Glycine</taxon>
        <taxon>Glycine subgen. Soja</taxon>
    </lineage>
</organism>
<dbReference type="InterPro" id="IPR011990">
    <property type="entry name" value="TPR-like_helical_dom_sf"/>
</dbReference>
<reference evidence="3 4" key="1">
    <citation type="submission" date="2018-09" db="EMBL/GenBank/DDBJ databases">
        <title>A high-quality reference genome of wild soybean provides a powerful tool to mine soybean genomes.</title>
        <authorList>
            <person name="Xie M."/>
            <person name="Chung C.Y.L."/>
            <person name="Li M.-W."/>
            <person name="Wong F.-L."/>
            <person name="Chan T.-F."/>
            <person name="Lam H.-M."/>
        </authorList>
    </citation>
    <scope>NUCLEOTIDE SEQUENCE [LARGE SCALE GENOMIC DNA]</scope>
    <source>
        <strain evidence="4">cv. W05</strain>
        <tissue evidence="3">Hypocotyl of etiolated seedlings</tissue>
    </source>
</reference>
<evidence type="ECO:0000313" key="4">
    <source>
        <dbReference type="Proteomes" id="UP000289340"/>
    </source>
</evidence>
<dbReference type="Proteomes" id="UP000289340">
    <property type="component" value="Chromosome 9"/>
</dbReference>
<keyword evidence="4" id="KW-1185">Reference proteome</keyword>
<gene>
    <name evidence="3" type="ORF">D0Y65_024485</name>
</gene>